<sequence>MDSLPHHYSVIVNAEPENSLKTSAAHLPTIEVAPPRQFDGPGDKWSPEELLLAAAANCFVLSFRTVASIAKLEWQTIQCTTEGVLDKVERTMQFTEIVTRVVLTVEHEDSRSKAEKLLEKAEQICIVSNSLTATKHLEIEIIIL</sequence>
<name>A0ABV3TVG7_9GAMM</name>
<dbReference type="PANTHER" id="PTHR42830:SF2">
    <property type="entry name" value="OSMC_OHR FAMILY PROTEIN"/>
    <property type="match status" value="1"/>
</dbReference>
<dbReference type="Gene3D" id="3.30.300.20">
    <property type="match status" value="1"/>
</dbReference>
<dbReference type="SUPFAM" id="SSF82784">
    <property type="entry name" value="OsmC-like"/>
    <property type="match status" value="1"/>
</dbReference>
<proteinExistence type="predicted"/>
<dbReference type="RefSeq" id="WP_368374897.1">
    <property type="nucleotide sequence ID" value="NZ_JBFRYB010000001.1"/>
</dbReference>
<dbReference type="Pfam" id="PF02566">
    <property type="entry name" value="OsmC"/>
    <property type="match status" value="1"/>
</dbReference>
<organism evidence="1 2">
    <name type="scientific">Zhongshania arctica</name>
    <dbReference type="NCBI Taxonomy" id="3238302"/>
    <lineage>
        <taxon>Bacteria</taxon>
        <taxon>Pseudomonadati</taxon>
        <taxon>Pseudomonadota</taxon>
        <taxon>Gammaproteobacteria</taxon>
        <taxon>Cellvibrionales</taxon>
        <taxon>Spongiibacteraceae</taxon>
        <taxon>Zhongshania</taxon>
    </lineage>
</organism>
<dbReference type="InterPro" id="IPR015946">
    <property type="entry name" value="KH_dom-like_a/b"/>
</dbReference>
<dbReference type="PANTHER" id="PTHR42830">
    <property type="entry name" value="OSMOTICALLY INDUCIBLE FAMILY PROTEIN"/>
    <property type="match status" value="1"/>
</dbReference>
<reference evidence="1 2" key="1">
    <citation type="journal article" date="2011" name="Int. J. Syst. Evol. Microbiol.">
        <title>Zhongshania antarctica gen. nov., sp. nov. and Zhongshania guokunii sp. nov., gammaproteobacteria respectively isolated from coastal attached (fast) ice and surface seawater of the Antarctic.</title>
        <authorList>
            <person name="Li H.J."/>
            <person name="Zhang X.Y."/>
            <person name="Chen C.X."/>
            <person name="Zhang Y.J."/>
            <person name="Gao Z.M."/>
            <person name="Yu Y."/>
            <person name="Chen X.L."/>
            <person name="Chen B."/>
            <person name="Zhang Y.Z."/>
        </authorList>
    </citation>
    <scope>NUCLEOTIDE SEQUENCE [LARGE SCALE GENOMIC DNA]</scope>
    <source>
        <strain evidence="1 2">R06B22</strain>
    </source>
</reference>
<dbReference type="Proteomes" id="UP001557484">
    <property type="component" value="Unassembled WGS sequence"/>
</dbReference>
<keyword evidence="2" id="KW-1185">Reference proteome</keyword>
<dbReference type="InterPro" id="IPR052707">
    <property type="entry name" value="OsmC_Ohr_Peroxiredoxin"/>
</dbReference>
<gene>
    <name evidence="1" type="ORF">AB4875_04720</name>
</gene>
<comment type="caution">
    <text evidence="1">The sequence shown here is derived from an EMBL/GenBank/DDBJ whole genome shotgun (WGS) entry which is preliminary data.</text>
</comment>
<dbReference type="InterPro" id="IPR003718">
    <property type="entry name" value="OsmC/Ohr_fam"/>
</dbReference>
<dbReference type="InterPro" id="IPR036102">
    <property type="entry name" value="OsmC/Ohrsf"/>
</dbReference>
<protein>
    <submittedName>
        <fullName evidence="1">OsmC family protein</fullName>
    </submittedName>
</protein>
<accession>A0ABV3TVG7</accession>
<evidence type="ECO:0000313" key="2">
    <source>
        <dbReference type="Proteomes" id="UP001557484"/>
    </source>
</evidence>
<evidence type="ECO:0000313" key="1">
    <source>
        <dbReference type="EMBL" id="MEX1664779.1"/>
    </source>
</evidence>
<dbReference type="EMBL" id="JBFRYB010000001">
    <property type="protein sequence ID" value="MEX1664779.1"/>
    <property type="molecule type" value="Genomic_DNA"/>
</dbReference>